<evidence type="ECO:0000256" key="8">
    <source>
        <dbReference type="SAM" id="MobiDB-lite"/>
    </source>
</evidence>
<protein>
    <recommendedName>
        <fullName evidence="3">ubiquitinyl hydrolase 1</fullName>
        <ecNumber evidence="3">3.4.19.12</ecNumber>
    </recommendedName>
</protein>
<feature type="compositionally biased region" description="Polar residues" evidence="8">
    <location>
        <begin position="630"/>
        <end position="651"/>
    </location>
</feature>
<dbReference type="CDD" id="cd02670">
    <property type="entry name" value="Peptidase_C19N"/>
    <property type="match status" value="1"/>
</dbReference>
<evidence type="ECO:0000256" key="7">
    <source>
        <dbReference type="ARBA" id="ARBA00022807"/>
    </source>
</evidence>
<comment type="caution">
    <text evidence="10">The sequence shown here is derived from an EMBL/GenBank/DDBJ whole genome shotgun (WGS) entry which is preliminary data.</text>
</comment>
<feature type="compositionally biased region" description="Polar residues" evidence="8">
    <location>
        <begin position="307"/>
        <end position="317"/>
    </location>
</feature>
<evidence type="ECO:0000256" key="2">
    <source>
        <dbReference type="ARBA" id="ARBA00009085"/>
    </source>
</evidence>
<comment type="catalytic activity">
    <reaction evidence="1">
        <text>Thiol-dependent hydrolysis of ester, thioester, amide, peptide and isopeptide bonds formed by the C-terminal Gly of ubiquitin (a 76-residue protein attached to proteins as an intracellular targeting signal).</text>
        <dbReference type="EC" id="3.4.19.12"/>
    </reaction>
</comment>
<accession>A0A2U3E543</accession>
<feature type="compositionally biased region" description="Basic and acidic residues" evidence="8">
    <location>
        <begin position="571"/>
        <end position="589"/>
    </location>
</feature>
<evidence type="ECO:0000259" key="9">
    <source>
        <dbReference type="PROSITE" id="PS50235"/>
    </source>
</evidence>
<comment type="similarity">
    <text evidence="2">Belongs to the peptidase C19 family.</text>
</comment>
<feature type="region of interest" description="Disordered" evidence="8">
    <location>
        <begin position="276"/>
        <end position="317"/>
    </location>
</feature>
<dbReference type="GO" id="GO:0005634">
    <property type="term" value="C:nucleus"/>
    <property type="evidence" value="ECO:0007669"/>
    <property type="project" value="UniProtKB-SubCell"/>
</dbReference>
<dbReference type="InterPro" id="IPR038765">
    <property type="entry name" value="Papain-like_cys_pep_sf"/>
</dbReference>
<reference evidence="10 11" key="1">
    <citation type="journal article" date="2016" name="Front. Microbiol.">
        <title>Genome and transcriptome sequences reveal the specific parasitism of the nematophagous Purpureocillium lilacinum 36-1.</title>
        <authorList>
            <person name="Xie J."/>
            <person name="Li S."/>
            <person name="Mo C."/>
            <person name="Xiao X."/>
            <person name="Peng D."/>
            <person name="Wang G."/>
            <person name="Xiao Y."/>
        </authorList>
    </citation>
    <scope>NUCLEOTIDE SEQUENCE [LARGE SCALE GENOMIC DNA]</scope>
    <source>
        <strain evidence="10 11">36-1</strain>
    </source>
</reference>
<dbReference type="AlphaFoldDB" id="A0A2U3E543"/>
<feature type="region of interest" description="Disordered" evidence="8">
    <location>
        <begin position="890"/>
        <end position="909"/>
    </location>
</feature>
<keyword evidence="7" id="KW-0788">Thiol protease</keyword>
<dbReference type="InterPro" id="IPR028889">
    <property type="entry name" value="USP"/>
</dbReference>
<feature type="compositionally biased region" description="Basic and acidic residues" evidence="8">
    <location>
        <begin position="279"/>
        <end position="295"/>
    </location>
</feature>
<feature type="domain" description="USP" evidence="9">
    <location>
        <begin position="414"/>
        <end position="882"/>
    </location>
</feature>
<dbReference type="EMBL" id="LCWV01000011">
    <property type="protein sequence ID" value="PWI69641.1"/>
    <property type="molecule type" value="Genomic_DNA"/>
</dbReference>
<feature type="compositionally biased region" description="Low complexity" evidence="8">
    <location>
        <begin position="1013"/>
        <end position="1022"/>
    </location>
</feature>
<dbReference type="PROSITE" id="PS50235">
    <property type="entry name" value="USP_3"/>
    <property type="match status" value="1"/>
</dbReference>
<dbReference type="PANTHER" id="PTHR24006">
    <property type="entry name" value="UBIQUITIN CARBOXYL-TERMINAL HYDROLASE"/>
    <property type="match status" value="1"/>
</dbReference>
<dbReference type="GO" id="GO:0016579">
    <property type="term" value="P:protein deubiquitination"/>
    <property type="evidence" value="ECO:0007669"/>
    <property type="project" value="InterPro"/>
</dbReference>
<evidence type="ECO:0000313" key="11">
    <source>
        <dbReference type="Proteomes" id="UP000245956"/>
    </source>
</evidence>
<dbReference type="Proteomes" id="UP000245956">
    <property type="component" value="Unassembled WGS sequence"/>
</dbReference>
<dbReference type="Pfam" id="PF00443">
    <property type="entry name" value="UCH"/>
    <property type="match status" value="1"/>
</dbReference>
<proteinExistence type="inferred from homology"/>
<evidence type="ECO:0000256" key="5">
    <source>
        <dbReference type="ARBA" id="ARBA00022786"/>
    </source>
</evidence>
<dbReference type="GO" id="GO:0006508">
    <property type="term" value="P:proteolysis"/>
    <property type="evidence" value="ECO:0007669"/>
    <property type="project" value="UniProtKB-KW"/>
</dbReference>
<dbReference type="EC" id="3.4.19.12" evidence="3"/>
<dbReference type="GO" id="GO:0005829">
    <property type="term" value="C:cytosol"/>
    <property type="evidence" value="ECO:0007669"/>
    <property type="project" value="TreeGrafter"/>
</dbReference>
<keyword evidence="4" id="KW-0645">Protease</keyword>
<evidence type="ECO:0000313" key="10">
    <source>
        <dbReference type="EMBL" id="PWI69641.1"/>
    </source>
</evidence>
<feature type="compositionally biased region" description="Polar residues" evidence="8">
    <location>
        <begin position="1062"/>
        <end position="1074"/>
    </location>
</feature>
<evidence type="ECO:0000256" key="1">
    <source>
        <dbReference type="ARBA" id="ARBA00000707"/>
    </source>
</evidence>
<gene>
    <name evidence="10" type="ORF">PCL_00553</name>
</gene>
<dbReference type="InterPro" id="IPR001394">
    <property type="entry name" value="Peptidase_C19_UCH"/>
</dbReference>
<organism evidence="10 11">
    <name type="scientific">Purpureocillium lilacinum</name>
    <name type="common">Paecilomyces lilacinus</name>
    <dbReference type="NCBI Taxonomy" id="33203"/>
    <lineage>
        <taxon>Eukaryota</taxon>
        <taxon>Fungi</taxon>
        <taxon>Dikarya</taxon>
        <taxon>Ascomycota</taxon>
        <taxon>Pezizomycotina</taxon>
        <taxon>Sordariomycetes</taxon>
        <taxon>Hypocreomycetidae</taxon>
        <taxon>Hypocreales</taxon>
        <taxon>Ophiocordycipitaceae</taxon>
        <taxon>Purpureocillium</taxon>
    </lineage>
</organism>
<feature type="compositionally biased region" description="Polar residues" evidence="8">
    <location>
        <begin position="999"/>
        <end position="1011"/>
    </location>
</feature>
<feature type="compositionally biased region" description="Polar residues" evidence="8">
    <location>
        <begin position="972"/>
        <end position="987"/>
    </location>
</feature>
<feature type="region of interest" description="Disordered" evidence="8">
    <location>
        <begin position="571"/>
        <end position="698"/>
    </location>
</feature>
<feature type="region of interest" description="Disordered" evidence="8">
    <location>
        <begin position="81"/>
        <end position="152"/>
    </location>
</feature>
<feature type="compositionally biased region" description="Basic and acidic residues" evidence="8">
    <location>
        <begin position="652"/>
        <end position="664"/>
    </location>
</feature>
<dbReference type="Gene3D" id="3.90.70.10">
    <property type="entry name" value="Cysteine proteinases"/>
    <property type="match status" value="2"/>
</dbReference>
<evidence type="ECO:0000256" key="4">
    <source>
        <dbReference type="ARBA" id="ARBA00022670"/>
    </source>
</evidence>
<evidence type="ECO:0000256" key="3">
    <source>
        <dbReference type="ARBA" id="ARBA00012759"/>
    </source>
</evidence>
<dbReference type="GO" id="GO:0004843">
    <property type="term" value="F:cysteine-type deubiquitinase activity"/>
    <property type="evidence" value="ECO:0007669"/>
    <property type="project" value="UniProtKB-EC"/>
</dbReference>
<name>A0A2U3E543_PURLI</name>
<keyword evidence="5" id="KW-0833">Ubl conjugation pathway</keyword>
<feature type="compositionally biased region" description="Basic and acidic residues" evidence="8">
    <location>
        <begin position="954"/>
        <end position="964"/>
    </location>
</feature>
<dbReference type="SUPFAM" id="SSF54001">
    <property type="entry name" value="Cysteine proteinases"/>
    <property type="match status" value="1"/>
</dbReference>
<keyword evidence="6 10" id="KW-0378">Hydrolase</keyword>
<feature type="compositionally biased region" description="Polar residues" evidence="8">
    <location>
        <begin position="605"/>
        <end position="622"/>
    </location>
</feature>
<sequence length="1130" mass="124125">MAIRDFVKHRPVLGTVEADADVAAASCGTTRNVVPGPQSGRFYLSQGPPPPVGDATFSPCVAHRADTQGGLAGRRRTLVDLDGDSFGRLPGPVQGSRPSRPPTGTQRPPQWADTVERRQQVQEGPADTTGVSQKLHPVKTIKSSPRPCQSICPSRDARFLATPPTPPMLDEISTYPITRTRHVALCVTELAVNTVSAAAPAASQSSICHRLASSSSVSPLLDTATPPFQLLLVEFPANCAPSESPQKPQRRHWRAARRWESACSCCPAEPCEALPAESSRVESPRRRDINHEGVSKKVPQPARQEWHASTQQGLTVSKSRPLSAEAFRAMFKIDSAKHAAKLDADKDLDDSKIDEVQALLDRLNITNVSSEHIRDIMATKFADGDPKRTADFIDIEQKAQAGIIVSYDPSVHMVGAENRESVTCYLDALLFAMFSKLDAFECMLKTDFTLEDPRYKLVNLLRIWVNMLRSGKLIRTDLDTIGDCGWPDARLLEQQDTSEAFAFLTETLQLPLLSLQVDLFHQGKKDKDDHKVVYERLLNLAVPPDPEGRGVKLEDCLEEYFNARVDVLRDSEEGKRSTIDEGKPEDRPNLVHQSTIRLIRGEEAGSSSSMTASPIDMSSPSSPFGEVIERTSSIVSTKTNDTSSAQDQDNSTNKDDGEKADTLQKRPSTRHRSTSVIQRIHVDEQGRPTADGVNLPRRRRKGSTVVKAVTIPAWQFFRLIPWHALTTNEPRNDVEVAMNFDQRPIVGICLKRYAMTESGLPQRSNTFIDIPDSLRLPHFMLAGNPEPDEENELSTEYKLVLQSVVCHRGDSLQSGHYIAFARVAPKLLTGNRRHDFDPPPDYEEAQWVRFDDLDTDNRVVFVDDIRRSLKEEMPYLLFYQVVPMVDMTCPSTEGTEAEPPSYVESSKTSLELPSAAAAFHGDLMAHSRLNERHHDDTPVAEASRSKPPSIRLSFEGERPHRLNADRAWVAPSTASTPGGSRRQSVFTDSAAVSPAVTPGASSPVITPSDETTASRLSRAASRFALGRQSRPASQSGEGRPSFSMSRLGGLMKPSREPLAESNGLTASASNSTAPLGSDASVKAPESPEDVDKSSAHAQSTPTKNKSTKPKDKSAKQKPQGDQPERECSVM</sequence>
<dbReference type="InterPro" id="IPR050164">
    <property type="entry name" value="Peptidase_C19"/>
</dbReference>
<feature type="region of interest" description="Disordered" evidence="8">
    <location>
        <begin position="934"/>
        <end position="1130"/>
    </location>
</feature>
<evidence type="ECO:0000256" key="6">
    <source>
        <dbReference type="ARBA" id="ARBA00022801"/>
    </source>
</evidence>
<dbReference type="PANTHER" id="PTHR24006:SF722">
    <property type="entry name" value="UBIQUITIN CARBOXYL-TERMINAL HYDROLASE 48"/>
    <property type="match status" value="1"/>
</dbReference>